<sequence length="343" mass="38643">MKKSIIIAAVLFTAGLVSCVNDEWQFPNFDYQTVYFAHQYPVRTITLGDDIVDTTLDNEWKFQVMATTGGVYTNQQDIQLEIEYDASLAEGLLFSEGGDEVVALPTEYFQMHSNSITIPRGEIIGGVEFELTGAFFNDPRAIKNTYVVPLRIKSVENADSILVGRSPLPNPNPHVIGDWDVTPKDFVLYAIKYINEWHGIYLRRGVDVITGKDGYEELSEEQVRRAEFVEQDELNDIHTHALNAVEFPLTFQDPEGMDIEVHLLLTFDNQGNCTISSSTDGVTASGSGSFVKKGEKKSWGNQDRDALYLQYEIDMPKMRVSTVDTLVMRNRNVGFETFNPVLK</sequence>
<dbReference type="Proteomes" id="UP000727490">
    <property type="component" value="Unassembled WGS sequence"/>
</dbReference>
<evidence type="ECO:0000259" key="2">
    <source>
        <dbReference type="Pfam" id="PF08522"/>
    </source>
</evidence>
<dbReference type="InterPro" id="IPR040580">
    <property type="entry name" value="DUF5627"/>
</dbReference>
<proteinExistence type="predicted"/>
<feature type="domain" description="BT-3987-like N-terminal" evidence="2">
    <location>
        <begin position="32"/>
        <end position="158"/>
    </location>
</feature>
<evidence type="ECO:0000313" key="4">
    <source>
        <dbReference type="EMBL" id="MBW3468381.1"/>
    </source>
</evidence>
<keyword evidence="1" id="KW-0732">Signal</keyword>
<comment type="caution">
    <text evidence="4">The sequence shown here is derived from an EMBL/GenBank/DDBJ whole genome shotgun (WGS) entry which is preliminary data.</text>
</comment>
<organism evidence="4 5">
    <name type="scientific">Arthrospiribacter ruber</name>
    <dbReference type="NCBI Taxonomy" id="2487934"/>
    <lineage>
        <taxon>Bacteria</taxon>
        <taxon>Pseudomonadati</taxon>
        <taxon>Bacteroidota</taxon>
        <taxon>Cytophagia</taxon>
        <taxon>Cytophagales</taxon>
        <taxon>Cyclobacteriaceae</taxon>
        <taxon>Arthrospiribacter</taxon>
    </lineage>
</organism>
<gene>
    <name evidence="4" type="ORF">EGN73_11240</name>
</gene>
<feature type="signal peptide" evidence="1">
    <location>
        <begin position="1"/>
        <end position="19"/>
    </location>
</feature>
<protein>
    <submittedName>
        <fullName evidence="4">DUF1735 domain-containing protein</fullName>
    </submittedName>
</protein>
<feature type="chain" id="PRO_5037278153" evidence="1">
    <location>
        <begin position="20"/>
        <end position="343"/>
    </location>
</feature>
<dbReference type="Pfam" id="PF08522">
    <property type="entry name" value="BT_3987-like_N"/>
    <property type="match status" value="1"/>
</dbReference>
<name>A0A951MF62_9BACT</name>
<dbReference type="Pfam" id="PF18620">
    <property type="entry name" value="DUF5627"/>
    <property type="match status" value="1"/>
</dbReference>
<dbReference type="EMBL" id="RPHB01000005">
    <property type="protein sequence ID" value="MBW3468381.1"/>
    <property type="molecule type" value="Genomic_DNA"/>
</dbReference>
<evidence type="ECO:0000256" key="1">
    <source>
        <dbReference type="SAM" id="SignalP"/>
    </source>
</evidence>
<accession>A0A951MF62</accession>
<dbReference type="RefSeq" id="WP_219289625.1">
    <property type="nucleotide sequence ID" value="NZ_RPHB01000005.1"/>
</dbReference>
<dbReference type="InterPro" id="IPR013728">
    <property type="entry name" value="BT_3987-like_N"/>
</dbReference>
<evidence type="ECO:0000313" key="5">
    <source>
        <dbReference type="Proteomes" id="UP000727490"/>
    </source>
</evidence>
<reference evidence="4 5" key="1">
    <citation type="journal article" date="2020" name="Syst. Appl. Microbiol.">
        <title>Arthrospiribacter ruber gen. nov., sp. nov., a novel bacterium isolated from Arthrospira cultures.</title>
        <authorList>
            <person name="Waleron M."/>
            <person name="Misztak A."/>
            <person name="Waleron M.M."/>
            <person name="Furmaniak M."/>
            <person name="Mrozik A."/>
            <person name="Waleron K."/>
        </authorList>
    </citation>
    <scope>NUCLEOTIDE SEQUENCE [LARGE SCALE GENOMIC DNA]</scope>
    <source>
        <strain evidence="4 5">DPMB0001</strain>
    </source>
</reference>
<evidence type="ECO:0000259" key="3">
    <source>
        <dbReference type="Pfam" id="PF18620"/>
    </source>
</evidence>
<feature type="domain" description="DUF5627" evidence="3">
    <location>
        <begin position="196"/>
        <end position="332"/>
    </location>
</feature>
<keyword evidence="5" id="KW-1185">Reference proteome</keyword>
<dbReference type="PROSITE" id="PS51257">
    <property type="entry name" value="PROKAR_LIPOPROTEIN"/>
    <property type="match status" value="1"/>
</dbReference>
<dbReference type="AlphaFoldDB" id="A0A951MF62"/>